<gene>
    <name evidence="2" type="ORF">HannXRQ_Chr12g0360911</name>
    <name evidence="1" type="ORF">HanXRQr2_Chr02g0074101</name>
</gene>
<sequence>MAFYMDEQQVWKCHKHPSRRRKTGICPKCLHDRLVTLCPDCAHPRPCACSPTSAEYPSSSSSSSTTSFSLFPFSRTGSRHDTNFSNNPEGDPALRKSRSVAISFLRSRSRHVGTGIGTGTGTGGCEVETAVNNNKGLPPKVTKGKNIFWSLFHKSKKCDVHNNGMDEDLSNCEDVTGKDDYSMMMRSRSVAVGGAGNRFTPASSKKGWYFPSPINAFRYSKSPRSAHVT</sequence>
<reference evidence="2" key="2">
    <citation type="submission" date="2017-02" db="EMBL/GenBank/DDBJ databases">
        <title>Sunflower complete genome.</title>
        <authorList>
            <person name="Langlade N."/>
            <person name="Munos S."/>
        </authorList>
    </citation>
    <scope>NUCLEOTIDE SEQUENCE [LARGE SCALE GENOMIC DNA]</scope>
    <source>
        <tissue evidence="2">Leaves</tissue>
    </source>
</reference>
<dbReference type="OrthoDB" id="691764at2759"/>
<dbReference type="OMA" id="YCNDTRI"/>
<keyword evidence="3" id="KW-1185">Reference proteome</keyword>
<organism evidence="2 3">
    <name type="scientific">Helianthus annuus</name>
    <name type="common">Common sunflower</name>
    <dbReference type="NCBI Taxonomy" id="4232"/>
    <lineage>
        <taxon>Eukaryota</taxon>
        <taxon>Viridiplantae</taxon>
        <taxon>Streptophyta</taxon>
        <taxon>Embryophyta</taxon>
        <taxon>Tracheophyta</taxon>
        <taxon>Spermatophyta</taxon>
        <taxon>Magnoliopsida</taxon>
        <taxon>eudicotyledons</taxon>
        <taxon>Gunneridae</taxon>
        <taxon>Pentapetalae</taxon>
        <taxon>asterids</taxon>
        <taxon>campanulids</taxon>
        <taxon>Asterales</taxon>
        <taxon>Asteraceae</taxon>
        <taxon>Asteroideae</taxon>
        <taxon>Heliantheae alliance</taxon>
        <taxon>Heliantheae</taxon>
        <taxon>Helianthus</taxon>
    </lineage>
</organism>
<accession>A0A251SZM1</accession>
<evidence type="ECO:0000313" key="3">
    <source>
        <dbReference type="Proteomes" id="UP000215914"/>
    </source>
</evidence>
<reference evidence="1" key="3">
    <citation type="submission" date="2020-06" db="EMBL/GenBank/DDBJ databases">
        <title>Helianthus annuus Genome sequencing and assembly Release 2.</title>
        <authorList>
            <person name="Gouzy J."/>
            <person name="Langlade N."/>
            <person name="Munos S."/>
        </authorList>
    </citation>
    <scope>NUCLEOTIDE SEQUENCE</scope>
    <source>
        <tissue evidence="1">Leaves</tissue>
    </source>
</reference>
<dbReference type="Proteomes" id="UP000215914">
    <property type="component" value="Chromosome 12"/>
</dbReference>
<dbReference type="Gramene" id="mRNA:HanXRQr2_Chr02g0074101">
    <property type="protein sequence ID" value="CDS:HanXRQr2_Chr02g0074101.1"/>
    <property type="gene ID" value="HanXRQr2_Chr02g0074101"/>
</dbReference>
<dbReference type="PANTHER" id="PTHR34197">
    <property type="entry name" value="OS04G0591300 PROTEIN"/>
    <property type="match status" value="1"/>
</dbReference>
<dbReference type="AlphaFoldDB" id="A0A251SZM1"/>
<proteinExistence type="predicted"/>
<dbReference type="InParanoid" id="A0A251SZM1"/>
<name>A0A251SZM1_HELAN</name>
<evidence type="ECO:0000313" key="2">
    <source>
        <dbReference type="EMBL" id="OTG04317.1"/>
    </source>
</evidence>
<dbReference type="FunCoup" id="A0A251SZM1">
    <property type="interactions" value="16"/>
</dbReference>
<evidence type="ECO:0000313" key="1">
    <source>
        <dbReference type="EMBL" id="KAF5819129.1"/>
    </source>
</evidence>
<protein>
    <submittedName>
        <fullName evidence="2">Uncharacterized protein</fullName>
    </submittedName>
</protein>
<dbReference type="PANTHER" id="PTHR34197:SF13">
    <property type="match status" value="1"/>
</dbReference>
<dbReference type="EMBL" id="CM007901">
    <property type="protein sequence ID" value="OTG04317.1"/>
    <property type="molecule type" value="Genomic_DNA"/>
</dbReference>
<reference evidence="1 3" key="1">
    <citation type="journal article" date="2017" name="Nature">
        <title>The sunflower genome provides insights into oil metabolism, flowering and Asterid evolution.</title>
        <authorList>
            <person name="Badouin H."/>
            <person name="Gouzy J."/>
            <person name="Grassa C.J."/>
            <person name="Murat F."/>
            <person name="Staton S.E."/>
            <person name="Cottret L."/>
            <person name="Lelandais-Briere C."/>
            <person name="Owens G.L."/>
            <person name="Carrere S."/>
            <person name="Mayjonade B."/>
            <person name="Legrand L."/>
            <person name="Gill N."/>
            <person name="Kane N.C."/>
            <person name="Bowers J.E."/>
            <person name="Hubner S."/>
            <person name="Bellec A."/>
            <person name="Berard A."/>
            <person name="Berges H."/>
            <person name="Blanchet N."/>
            <person name="Boniface M.C."/>
            <person name="Brunel D."/>
            <person name="Catrice O."/>
            <person name="Chaidir N."/>
            <person name="Claudel C."/>
            <person name="Donnadieu C."/>
            <person name="Faraut T."/>
            <person name="Fievet G."/>
            <person name="Helmstetter N."/>
            <person name="King M."/>
            <person name="Knapp S.J."/>
            <person name="Lai Z."/>
            <person name="Le Paslier M.C."/>
            <person name="Lippi Y."/>
            <person name="Lorenzon L."/>
            <person name="Mandel J.R."/>
            <person name="Marage G."/>
            <person name="Marchand G."/>
            <person name="Marquand E."/>
            <person name="Bret-Mestries E."/>
            <person name="Morien E."/>
            <person name="Nambeesan S."/>
            <person name="Nguyen T."/>
            <person name="Pegot-Espagnet P."/>
            <person name="Pouilly N."/>
            <person name="Raftis F."/>
            <person name="Sallet E."/>
            <person name="Schiex T."/>
            <person name="Thomas J."/>
            <person name="Vandecasteele C."/>
            <person name="Vares D."/>
            <person name="Vear F."/>
            <person name="Vautrin S."/>
            <person name="Crespi M."/>
            <person name="Mangin B."/>
            <person name="Burke J.M."/>
            <person name="Salse J."/>
            <person name="Munos S."/>
            <person name="Vincourt P."/>
            <person name="Rieseberg L.H."/>
            <person name="Langlade N.B."/>
        </authorList>
    </citation>
    <scope>NUCLEOTIDE SEQUENCE [LARGE SCALE GENOMIC DNA]</scope>
    <source>
        <strain evidence="3">cv. SF193</strain>
        <tissue evidence="1">Leaves</tissue>
    </source>
</reference>
<dbReference type="EMBL" id="MNCJ02000317">
    <property type="protein sequence ID" value="KAF5819129.1"/>
    <property type="molecule type" value="Genomic_DNA"/>
</dbReference>